<sequence>MKLASSDLTGSETFRANRAAHLAMIETVARAAAHAAAGGGEKALARHVSRGKMPPRERVANLLDPGSPFLEIGATAAHGMYDGAAPCAGVIAGIGRVMGQEVMVVANDATVKGGTYYPMTVKKHLRAQEIAEQNHLPCIYLVDSGGANLPNQDEVFPDRDHFGRIFYNQARMSAAGIAQIAVVMGSCTAGGAYVPAMSDVSIIVREQGTIFLAGPPLVKAATGEVVSAEELGGGDVHTRLSGVADYLAEDDAHALALARRAVAQLNRRKPQTVVLQSPEDPAYDPEEILGLVPPDLRTPYDIREVIARIVDGSRFDEFKPRYGETLVTGFAHVMGIPVGIVANNGVLFSESAIKGAHFIELCSQRGIPLVFLQNITGFMVGRKYENEGIARHGAKMVTAVATTSVPKITMIVGGSFGAGNYGMAGRAYSPRFLWTWPNSRIAVMGGEQAAGVLATVKRDAIERQGGRWSAEEEAEFKRPTIEMFERQSHPLYASARLWDDGIIDPRKSREVLALSLSAALNAPIGPTRFGVFRM</sequence>
<dbReference type="PROSITE" id="PS50980">
    <property type="entry name" value="COA_CT_NTER"/>
    <property type="match status" value="1"/>
</dbReference>
<dbReference type="InterPro" id="IPR045190">
    <property type="entry name" value="MCCB/AccD1-like"/>
</dbReference>
<dbReference type="InterPro" id="IPR034733">
    <property type="entry name" value="AcCoA_carboxyl_beta"/>
</dbReference>
<dbReference type="Pfam" id="PF01039">
    <property type="entry name" value="Carboxyl_trans"/>
    <property type="match status" value="1"/>
</dbReference>
<dbReference type="RefSeq" id="WP_104069655.1">
    <property type="nucleotide sequence ID" value="NZ_PRDS01000002.1"/>
</dbReference>
<evidence type="ECO:0000259" key="3">
    <source>
        <dbReference type="PROSITE" id="PS50980"/>
    </source>
</evidence>
<dbReference type="FunFam" id="3.90.226.10:FF:000004">
    <property type="entry name" value="Methylcrotonoyl-CoA carboxylase beta chain"/>
    <property type="match status" value="1"/>
</dbReference>
<dbReference type="PROSITE" id="PS50989">
    <property type="entry name" value="COA_CT_CTER"/>
    <property type="match status" value="1"/>
</dbReference>
<evidence type="ECO:0000256" key="2">
    <source>
        <dbReference type="ARBA" id="ARBA00046317"/>
    </source>
</evidence>
<comment type="caution">
    <text evidence="5">The sequence shown here is derived from an EMBL/GenBank/DDBJ whole genome shotgun (WGS) entry which is preliminary data.</text>
</comment>
<name>A0A2S5JJY3_9RHOB</name>
<dbReference type="PANTHER" id="PTHR22855:SF13">
    <property type="entry name" value="METHYLCROTONOYL-COA CARBOXYLASE BETA CHAIN, MITOCHONDRIAL"/>
    <property type="match status" value="1"/>
</dbReference>
<dbReference type="InterPro" id="IPR029045">
    <property type="entry name" value="ClpP/crotonase-like_dom_sf"/>
</dbReference>
<evidence type="ECO:0000313" key="6">
    <source>
        <dbReference type="Proteomes" id="UP000239736"/>
    </source>
</evidence>
<dbReference type="FunFam" id="3.90.226.10:FF:000007">
    <property type="entry name" value="Methylcrotonoyl-CoA carboxylase subunit beta"/>
    <property type="match status" value="1"/>
</dbReference>
<evidence type="ECO:0000259" key="4">
    <source>
        <dbReference type="PROSITE" id="PS50989"/>
    </source>
</evidence>
<accession>A0A2S5JJY3</accession>
<keyword evidence="6" id="KW-1185">Reference proteome</keyword>
<dbReference type="GO" id="GO:0004485">
    <property type="term" value="F:methylcrotonoyl-CoA carboxylase activity"/>
    <property type="evidence" value="ECO:0007669"/>
    <property type="project" value="TreeGrafter"/>
</dbReference>
<dbReference type="GO" id="GO:0006552">
    <property type="term" value="P:L-leucine catabolic process"/>
    <property type="evidence" value="ECO:0007669"/>
    <property type="project" value="TreeGrafter"/>
</dbReference>
<dbReference type="AlphaFoldDB" id="A0A2S5JJY3"/>
<dbReference type="OrthoDB" id="9803706at2"/>
<protein>
    <submittedName>
        <fullName evidence="5">3-methylcrotonyl-CoA carboxylase beta subunit</fullName>
    </submittedName>
</protein>
<evidence type="ECO:0000256" key="1">
    <source>
        <dbReference type="ARBA" id="ARBA00006102"/>
    </source>
</evidence>
<evidence type="ECO:0000313" key="5">
    <source>
        <dbReference type="EMBL" id="PPB81827.1"/>
    </source>
</evidence>
<comment type="similarity">
    <text evidence="1">Belongs to the AccD/PCCB family.</text>
</comment>
<dbReference type="InterPro" id="IPR011763">
    <property type="entry name" value="COA_CT_C"/>
</dbReference>
<dbReference type="SUPFAM" id="SSF52096">
    <property type="entry name" value="ClpP/crotonase"/>
    <property type="match status" value="2"/>
</dbReference>
<feature type="domain" description="CoA carboxyltransferase N-terminal" evidence="3">
    <location>
        <begin position="21"/>
        <end position="277"/>
    </location>
</feature>
<dbReference type="PANTHER" id="PTHR22855">
    <property type="entry name" value="ACETYL, PROPIONYL, PYRUVATE, AND GLUTACONYL CARBOXYLASE-RELATED"/>
    <property type="match status" value="1"/>
</dbReference>
<dbReference type="Proteomes" id="UP000239736">
    <property type="component" value="Unassembled WGS sequence"/>
</dbReference>
<proteinExistence type="inferred from homology"/>
<reference evidence="5 6" key="1">
    <citation type="submission" date="2018-01" db="EMBL/GenBank/DDBJ databases">
        <title>Genomic Encyclopedia of Archaeal and Bacterial Type Strains, Phase II (KMG-II): from individual species to whole genera.</title>
        <authorList>
            <person name="Goeker M."/>
        </authorList>
    </citation>
    <scope>NUCLEOTIDE SEQUENCE [LARGE SCALE GENOMIC DNA]</scope>
    <source>
        <strain evidence="5 6">DSM 12048</strain>
    </source>
</reference>
<dbReference type="InterPro" id="IPR011762">
    <property type="entry name" value="COA_CT_N"/>
</dbReference>
<dbReference type="Gene3D" id="3.90.226.10">
    <property type="entry name" value="2-enoyl-CoA Hydratase, Chain A, domain 1"/>
    <property type="match status" value="2"/>
</dbReference>
<dbReference type="EMBL" id="PRDS01000002">
    <property type="protein sequence ID" value="PPB81827.1"/>
    <property type="molecule type" value="Genomic_DNA"/>
</dbReference>
<dbReference type="GO" id="GO:1905202">
    <property type="term" value="C:methylcrotonoyl-CoA carboxylase complex"/>
    <property type="evidence" value="ECO:0007669"/>
    <property type="project" value="TreeGrafter"/>
</dbReference>
<comment type="pathway">
    <text evidence="2">Amino-acid degradation; L-leucine degradation.</text>
</comment>
<gene>
    <name evidence="5" type="ORF">LV82_01044</name>
</gene>
<organism evidence="5 6">
    <name type="scientific">Albidovulum inexpectatum</name>
    <dbReference type="NCBI Taxonomy" id="196587"/>
    <lineage>
        <taxon>Bacteria</taxon>
        <taxon>Pseudomonadati</taxon>
        <taxon>Pseudomonadota</taxon>
        <taxon>Alphaproteobacteria</taxon>
        <taxon>Rhodobacterales</taxon>
        <taxon>Paracoccaceae</taxon>
        <taxon>Albidovulum</taxon>
    </lineage>
</organism>
<feature type="domain" description="CoA carboxyltransferase C-terminal" evidence="4">
    <location>
        <begin position="281"/>
        <end position="526"/>
    </location>
</feature>